<organism evidence="1 2">
    <name type="scientific">Rhizopus oryzae</name>
    <name type="common">Mucormycosis agent</name>
    <name type="synonym">Rhizopus arrhizus var. delemar</name>
    <dbReference type="NCBI Taxonomy" id="64495"/>
    <lineage>
        <taxon>Eukaryota</taxon>
        <taxon>Fungi</taxon>
        <taxon>Fungi incertae sedis</taxon>
        <taxon>Mucoromycota</taxon>
        <taxon>Mucoromycotina</taxon>
        <taxon>Mucoromycetes</taxon>
        <taxon>Mucorales</taxon>
        <taxon>Mucorineae</taxon>
        <taxon>Rhizopodaceae</taxon>
        <taxon>Rhizopus</taxon>
    </lineage>
</organism>
<accession>A0A9P6YFC7</accession>
<dbReference type="Proteomes" id="UP000717996">
    <property type="component" value="Unassembled WGS sequence"/>
</dbReference>
<reference evidence="1" key="1">
    <citation type="journal article" date="2020" name="Microb. Genom.">
        <title>Genetic diversity of clinical and environmental Mucorales isolates obtained from an investigation of mucormycosis cases among solid organ transplant recipients.</title>
        <authorList>
            <person name="Nguyen M.H."/>
            <person name="Kaul D."/>
            <person name="Muto C."/>
            <person name="Cheng S.J."/>
            <person name="Richter R.A."/>
            <person name="Bruno V.M."/>
            <person name="Liu G."/>
            <person name="Beyhan S."/>
            <person name="Sundermann A.J."/>
            <person name="Mounaud S."/>
            <person name="Pasculle A.W."/>
            <person name="Nierman W.C."/>
            <person name="Driscoll E."/>
            <person name="Cumbie R."/>
            <person name="Clancy C.J."/>
            <person name="Dupont C.L."/>
        </authorList>
    </citation>
    <scope>NUCLEOTIDE SEQUENCE</scope>
    <source>
        <strain evidence="1">GL16</strain>
    </source>
</reference>
<comment type="caution">
    <text evidence="1">The sequence shown here is derived from an EMBL/GenBank/DDBJ whole genome shotgun (WGS) entry which is preliminary data.</text>
</comment>
<protein>
    <submittedName>
        <fullName evidence="1">Uncharacterized protein</fullName>
    </submittedName>
</protein>
<name>A0A9P6YFC7_RHIOR</name>
<proteinExistence type="predicted"/>
<gene>
    <name evidence="1" type="ORF">G6F51_004478</name>
</gene>
<sequence length="180" mass="20698">MPPDSTKPDNHDNMYNILSQDEIDHLLFKTHRKYLTWPNCEKKGYFSPHRSKPPQPIFRCTDCSSSFRAKTMPSIVHSMQPTPVNTQTSVDSEFFQGVMSSQVTRTDNSQNDSQSLLNMIQLQTKELAFTRTEIERLRVQTTHLQQNNTSNPTNPLNPFEFSSSSEHPNNTFTIIFMAPT</sequence>
<evidence type="ECO:0000313" key="1">
    <source>
        <dbReference type="EMBL" id="KAG1547101.1"/>
    </source>
</evidence>
<evidence type="ECO:0000313" key="2">
    <source>
        <dbReference type="Proteomes" id="UP000717996"/>
    </source>
</evidence>
<dbReference type="EMBL" id="JAANIT010000500">
    <property type="protein sequence ID" value="KAG1547101.1"/>
    <property type="molecule type" value="Genomic_DNA"/>
</dbReference>
<dbReference type="AlphaFoldDB" id="A0A9P6YFC7"/>